<dbReference type="OrthoDB" id="9797595at2"/>
<dbReference type="Pfam" id="PF03364">
    <property type="entry name" value="Polyketide_cyc"/>
    <property type="match status" value="1"/>
</dbReference>
<accession>A0A4Y8ZK49</accession>
<name>A0A4Y8ZK49_9SPHN</name>
<dbReference type="InterPro" id="IPR047137">
    <property type="entry name" value="ORF3"/>
</dbReference>
<dbReference type="InterPro" id="IPR005031">
    <property type="entry name" value="COQ10_START"/>
</dbReference>
<dbReference type="Gene3D" id="3.30.530.20">
    <property type="match status" value="1"/>
</dbReference>
<dbReference type="CDD" id="cd07817">
    <property type="entry name" value="SRPBCC_8"/>
    <property type="match status" value="1"/>
</dbReference>
<evidence type="ECO:0000259" key="2">
    <source>
        <dbReference type="Pfam" id="PF03364"/>
    </source>
</evidence>
<comment type="similarity">
    <text evidence="1">Belongs to the ribosome association toxin RatA family.</text>
</comment>
<dbReference type="AlphaFoldDB" id="A0A4Y8ZK49"/>
<organism evidence="3 4">
    <name type="scientific">Sphingomonas parva</name>
    <dbReference type="NCBI Taxonomy" id="2555898"/>
    <lineage>
        <taxon>Bacteria</taxon>
        <taxon>Pseudomonadati</taxon>
        <taxon>Pseudomonadota</taxon>
        <taxon>Alphaproteobacteria</taxon>
        <taxon>Sphingomonadales</taxon>
        <taxon>Sphingomonadaceae</taxon>
        <taxon>Sphingomonas</taxon>
    </lineage>
</organism>
<dbReference type="Proteomes" id="UP000298213">
    <property type="component" value="Unassembled WGS sequence"/>
</dbReference>
<dbReference type="InterPro" id="IPR023393">
    <property type="entry name" value="START-like_dom_sf"/>
</dbReference>
<gene>
    <name evidence="3" type="ORF">E2493_20485</name>
</gene>
<protein>
    <submittedName>
        <fullName evidence="3">SRPBCC family protein</fullName>
    </submittedName>
</protein>
<dbReference type="PANTHER" id="PTHR33824">
    <property type="entry name" value="POLYKETIDE CYCLASE/DEHYDRASE AND LIPID TRANSPORT SUPERFAMILY PROTEIN"/>
    <property type="match status" value="1"/>
</dbReference>
<dbReference type="EMBL" id="SPDV01000091">
    <property type="protein sequence ID" value="TFI56380.1"/>
    <property type="molecule type" value="Genomic_DNA"/>
</dbReference>
<evidence type="ECO:0000256" key="1">
    <source>
        <dbReference type="ARBA" id="ARBA00008918"/>
    </source>
</evidence>
<reference evidence="3 4" key="1">
    <citation type="submission" date="2019-03" db="EMBL/GenBank/DDBJ databases">
        <title>Genome sequence of Sphingomonas sp. 17J27-24.</title>
        <authorList>
            <person name="Kim M."/>
            <person name="Maeng S."/>
            <person name="Sathiyaraj S."/>
        </authorList>
    </citation>
    <scope>NUCLEOTIDE SEQUENCE [LARGE SCALE GENOMIC DNA]</scope>
    <source>
        <strain evidence="3 4">17J27-24</strain>
    </source>
</reference>
<evidence type="ECO:0000313" key="3">
    <source>
        <dbReference type="EMBL" id="TFI56380.1"/>
    </source>
</evidence>
<keyword evidence="4" id="KW-1185">Reference proteome</keyword>
<evidence type="ECO:0000313" key="4">
    <source>
        <dbReference type="Proteomes" id="UP000298213"/>
    </source>
</evidence>
<dbReference type="PANTHER" id="PTHR33824:SF7">
    <property type="entry name" value="POLYKETIDE CYCLASE_DEHYDRASE AND LIPID TRANSPORT SUPERFAMILY PROTEIN"/>
    <property type="match status" value="1"/>
</dbReference>
<dbReference type="SUPFAM" id="SSF55961">
    <property type="entry name" value="Bet v1-like"/>
    <property type="match status" value="1"/>
</dbReference>
<sequence>MVLIDRPARLLYDFWRDFTNLPEFMENVRSVTRIDERRSHWVIAAPAGTKVEFDSMVLEDVPGSLIAWHSLEGADVRNGGRVEFIDTAGGRGTLVRTLLHYDPPAGAAGRLVAKLFGREPAIQARRDLQRFKQLMETGTVTPAA</sequence>
<feature type="domain" description="Coenzyme Q-binding protein COQ10 START" evidence="2">
    <location>
        <begin position="4"/>
        <end position="124"/>
    </location>
</feature>
<comment type="caution">
    <text evidence="3">The sequence shown here is derived from an EMBL/GenBank/DDBJ whole genome shotgun (WGS) entry which is preliminary data.</text>
</comment>
<proteinExistence type="inferred from homology"/>